<evidence type="ECO:0000256" key="1">
    <source>
        <dbReference type="SAM" id="MobiDB-lite"/>
    </source>
</evidence>
<gene>
    <name evidence="2" type="ORF">EUBHAL_02765</name>
</gene>
<comment type="caution">
    <text evidence="2">The sequence shown here is derived from an EMBL/GenBank/DDBJ whole genome shotgun (WGS) entry which is preliminary data.</text>
</comment>
<reference evidence="2 3" key="1">
    <citation type="submission" date="2009-01" db="EMBL/GenBank/DDBJ databases">
        <authorList>
            <person name="Fulton L."/>
            <person name="Clifton S."/>
            <person name="Fulton B."/>
            <person name="Xu J."/>
            <person name="Minx P."/>
            <person name="Pepin K.H."/>
            <person name="Johnson M."/>
            <person name="Bhonagiri V."/>
            <person name="Nash W.E."/>
            <person name="Mardis E.R."/>
            <person name="Wilson R.K."/>
        </authorList>
    </citation>
    <scope>NUCLEOTIDE SEQUENCE [LARGE SCALE GENOMIC DNA]</scope>
    <source>
        <strain evidence="2 3">DSM 3353</strain>
    </source>
</reference>
<evidence type="ECO:0000313" key="2">
    <source>
        <dbReference type="EMBL" id="EEG35396.1"/>
    </source>
</evidence>
<feature type="region of interest" description="Disordered" evidence="1">
    <location>
        <begin position="62"/>
        <end position="90"/>
    </location>
</feature>
<reference evidence="2 3" key="2">
    <citation type="submission" date="2009-02" db="EMBL/GenBank/DDBJ databases">
        <title>Draft genome sequence of Eubacterium hallii (DSM 3353).</title>
        <authorList>
            <person name="Sudarsanam P."/>
            <person name="Ley R."/>
            <person name="Guruge J."/>
            <person name="Turnbaugh P.J."/>
            <person name="Mahowald M."/>
            <person name="Liep D."/>
            <person name="Gordon J."/>
        </authorList>
    </citation>
    <scope>NUCLEOTIDE SEQUENCE [LARGE SCALE GENOMIC DNA]</scope>
    <source>
        <strain evidence="2 3">DSM 3353</strain>
    </source>
</reference>
<dbReference type="EMBL" id="ACEP01000125">
    <property type="protein sequence ID" value="EEG35396.1"/>
    <property type="molecule type" value="Genomic_DNA"/>
</dbReference>
<proteinExistence type="predicted"/>
<feature type="non-terminal residue" evidence="2">
    <location>
        <position position="1"/>
    </location>
</feature>
<dbReference type="eggNOG" id="ENOG5033PE8">
    <property type="taxonomic scope" value="Bacteria"/>
</dbReference>
<dbReference type="Proteomes" id="UP000003174">
    <property type="component" value="Unassembled WGS sequence"/>
</dbReference>
<dbReference type="AlphaFoldDB" id="C0EZA6"/>
<name>C0EZA6_9FIRM</name>
<protein>
    <submittedName>
        <fullName evidence="2">Uncharacterized protein</fullName>
    </submittedName>
</protein>
<evidence type="ECO:0000313" key="3">
    <source>
        <dbReference type="Proteomes" id="UP000003174"/>
    </source>
</evidence>
<accession>C0EZA6</accession>
<sequence>CPFVLTSFTGWSSERCPGIGFLSRGDREIGVLRNVEPPTRPRLECLRETGLILRCDRKVGNPFQTKQGSRPSCPDQEGRKGSEEGVPENLGVPLEGDRDFGELCGSHQGCQVPFRPPIPNVGLLLRRCSGKGLHLAMTGEPRGFSRVTAGFSSYDGEFRLPLVLAQASPIFHSSCEGKLGIALE</sequence>
<organism evidence="2 3">
    <name type="scientific">Anaerobutyricum hallii DSM 3353</name>
    <dbReference type="NCBI Taxonomy" id="411469"/>
    <lineage>
        <taxon>Bacteria</taxon>
        <taxon>Bacillati</taxon>
        <taxon>Bacillota</taxon>
        <taxon>Clostridia</taxon>
        <taxon>Lachnospirales</taxon>
        <taxon>Lachnospiraceae</taxon>
        <taxon>Anaerobutyricum</taxon>
    </lineage>
</organism>